<dbReference type="AlphaFoldDB" id="A0A382P1H3"/>
<proteinExistence type="predicted"/>
<evidence type="ECO:0000256" key="1">
    <source>
        <dbReference type="SAM" id="MobiDB-lite"/>
    </source>
</evidence>
<sequence>MKTSKKTLSIAVGTALGASLAMSPVTLADTNPFGASEFSGGYMQIASAHGEGGCGEGKCGDEKGKGEGSCGKDKGDKKAEGEDKGDEKAEG</sequence>
<feature type="compositionally biased region" description="Basic and acidic residues" evidence="1">
    <location>
        <begin position="58"/>
        <end position="91"/>
    </location>
</feature>
<protein>
    <recommendedName>
        <fullName evidence="3">Low-complexity protein</fullName>
    </recommendedName>
</protein>
<gene>
    <name evidence="2" type="ORF">METZ01_LOCUS319452</name>
</gene>
<reference evidence="2" key="1">
    <citation type="submission" date="2018-05" db="EMBL/GenBank/DDBJ databases">
        <authorList>
            <person name="Lanie J.A."/>
            <person name="Ng W.-L."/>
            <person name="Kazmierczak K.M."/>
            <person name="Andrzejewski T.M."/>
            <person name="Davidsen T.M."/>
            <person name="Wayne K.J."/>
            <person name="Tettelin H."/>
            <person name="Glass J.I."/>
            <person name="Rusch D."/>
            <person name="Podicherti R."/>
            <person name="Tsui H.-C.T."/>
            <person name="Winkler M.E."/>
        </authorList>
    </citation>
    <scope>NUCLEOTIDE SEQUENCE</scope>
</reference>
<name>A0A382P1H3_9ZZZZ</name>
<evidence type="ECO:0000313" key="2">
    <source>
        <dbReference type="EMBL" id="SVC66598.1"/>
    </source>
</evidence>
<feature type="non-terminal residue" evidence="2">
    <location>
        <position position="91"/>
    </location>
</feature>
<evidence type="ECO:0008006" key="3">
    <source>
        <dbReference type="Google" id="ProtNLM"/>
    </source>
</evidence>
<accession>A0A382P1H3</accession>
<dbReference type="EMBL" id="UINC01103877">
    <property type="protein sequence ID" value="SVC66598.1"/>
    <property type="molecule type" value="Genomic_DNA"/>
</dbReference>
<organism evidence="2">
    <name type="scientific">marine metagenome</name>
    <dbReference type="NCBI Taxonomy" id="408172"/>
    <lineage>
        <taxon>unclassified sequences</taxon>
        <taxon>metagenomes</taxon>
        <taxon>ecological metagenomes</taxon>
    </lineage>
</organism>
<feature type="region of interest" description="Disordered" evidence="1">
    <location>
        <begin position="50"/>
        <end position="91"/>
    </location>
</feature>